<dbReference type="AlphaFoldDB" id="A0ABD0VF21"/>
<proteinExistence type="predicted"/>
<comment type="caution">
    <text evidence="1">The sequence shown here is derived from an EMBL/GenBank/DDBJ whole genome shotgun (WGS) entry which is preliminary data.</text>
</comment>
<dbReference type="Proteomes" id="UP001552299">
    <property type="component" value="Unassembled WGS sequence"/>
</dbReference>
<dbReference type="Pfam" id="PF02089">
    <property type="entry name" value="Palm_thioest"/>
    <property type="match status" value="1"/>
</dbReference>
<sequence length="50" mass="5267">MKELGGGFNIVGLSQGNLIGRGIVEFCDGAPPVRNSKLDVPCCIKCPFLC</sequence>
<accession>A0ABD0VF21</accession>
<protein>
    <submittedName>
        <fullName evidence="1">Uncharacterized protein</fullName>
    </submittedName>
</protein>
<dbReference type="EMBL" id="JANQDX010000006">
    <property type="protein sequence ID" value="KAL0923318.1"/>
    <property type="molecule type" value="Genomic_DNA"/>
</dbReference>
<dbReference type="InterPro" id="IPR029058">
    <property type="entry name" value="AB_hydrolase_fold"/>
</dbReference>
<evidence type="ECO:0000313" key="2">
    <source>
        <dbReference type="Proteomes" id="UP001552299"/>
    </source>
</evidence>
<organism evidence="1 2">
    <name type="scientific">Dendrobium thyrsiflorum</name>
    <name type="common">Pinecone-like raceme dendrobium</name>
    <name type="synonym">Orchid</name>
    <dbReference type="NCBI Taxonomy" id="117978"/>
    <lineage>
        <taxon>Eukaryota</taxon>
        <taxon>Viridiplantae</taxon>
        <taxon>Streptophyta</taxon>
        <taxon>Embryophyta</taxon>
        <taxon>Tracheophyta</taxon>
        <taxon>Spermatophyta</taxon>
        <taxon>Magnoliopsida</taxon>
        <taxon>Liliopsida</taxon>
        <taxon>Asparagales</taxon>
        <taxon>Orchidaceae</taxon>
        <taxon>Epidendroideae</taxon>
        <taxon>Malaxideae</taxon>
        <taxon>Dendrobiinae</taxon>
        <taxon>Dendrobium</taxon>
    </lineage>
</organism>
<reference evidence="1 2" key="1">
    <citation type="journal article" date="2024" name="Plant Biotechnol. J.">
        <title>Dendrobium thyrsiflorum genome and its molecular insights into genes involved in important horticultural traits.</title>
        <authorList>
            <person name="Chen B."/>
            <person name="Wang J.Y."/>
            <person name="Zheng P.J."/>
            <person name="Li K.L."/>
            <person name="Liang Y.M."/>
            <person name="Chen X.F."/>
            <person name="Zhang C."/>
            <person name="Zhao X."/>
            <person name="He X."/>
            <person name="Zhang G.Q."/>
            <person name="Liu Z.J."/>
            <person name="Xu Q."/>
        </authorList>
    </citation>
    <scope>NUCLEOTIDE SEQUENCE [LARGE SCALE GENOMIC DNA]</scope>
    <source>
        <strain evidence="1">GZMU011</strain>
    </source>
</reference>
<keyword evidence="2" id="KW-1185">Reference proteome</keyword>
<name>A0ABD0VF21_DENTH</name>
<evidence type="ECO:0000313" key="1">
    <source>
        <dbReference type="EMBL" id="KAL0923318.1"/>
    </source>
</evidence>
<dbReference type="Gene3D" id="3.40.50.1820">
    <property type="entry name" value="alpha/beta hydrolase"/>
    <property type="match status" value="1"/>
</dbReference>
<gene>
    <name evidence="1" type="ORF">M5K25_007370</name>
</gene>